<sequence length="141" mass="15273">MNEADDLTAEVQRVAAGIAATKPDRLDWSEASLAVVEEMLAEAADFVDGMTGDQVANIAQQMGCYILEVGRRAHGGRYVWHEGRSAPVLLVGEPDFRVALLTWDKTRGRLSGDEADNIPFFYAGFAGRVRSATPGVDALYV</sequence>
<proteinExistence type="predicted"/>
<organism evidence="1 2">
    <name type="scientific">Virgisporangium ochraceum</name>
    <dbReference type="NCBI Taxonomy" id="65505"/>
    <lineage>
        <taxon>Bacteria</taxon>
        <taxon>Bacillati</taxon>
        <taxon>Actinomycetota</taxon>
        <taxon>Actinomycetes</taxon>
        <taxon>Micromonosporales</taxon>
        <taxon>Micromonosporaceae</taxon>
        <taxon>Virgisporangium</taxon>
    </lineage>
</organism>
<comment type="caution">
    <text evidence="1">The sequence shown here is derived from an EMBL/GenBank/DDBJ whole genome shotgun (WGS) entry which is preliminary data.</text>
</comment>
<dbReference type="Proteomes" id="UP000635606">
    <property type="component" value="Unassembled WGS sequence"/>
</dbReference>
<name>A0A8J3ZRY6_9ACTN</name>
<accession>A0A8J3ZRY6</accession>
<dbReference type="AlphaFoldDB" id="A0A8J3ZRY6"/>
<reference evidence="1" key="1">
    <citation type="submission" date="2021-01" db="EMBL/GenBank/DDBJ databases">
        <title>Whole genome shotgun sequence of Virgisporangium ochraceum NBRC 16418.</title>
        <authorList>
            <person name="Komaki H."/>
            <person name="Tamura T."/>
        </authorList>
    </citation>
    <scope>NUCLEOTIDE SEQUENCE</scope>
    <source>
        <strain evidence="1">NBRC 16418</strain>
    </source>
</reference>
<dbReference type="EMBL" id="BOPH01000022">
    <property type="protein sequence ID" value="GIJ66893.1"/>
    <property type="molecule type" value="Genomic_DNA"/>
</dbReference>
<gene>
    <name evidence="1" type="ORF">Voc01_018100</name>
</gene>
<keyword evidence="2" id="KW-1185">Reference proteome</keyword>
<dbReference type="RefSeq" id="WP_203926865.1">
    <property type="nucleotide sequence ID" value="NZ_BOPH01000022.1"/>
</dbReference>
<evidence type="ECO:0000313" key="2">
    <source>
        <dbReference type="Proteomes" id="UP000635606"/>
    </source>
</evidence>
<evidence type="ECO:0000313" key="1">
    <source>
        <dbReference type="EMBL" id="GIJ66893.1"/>
    </source>
</evidence>
<protein>
    <submittedName>
        <fullName evidence="1">Uncharacterized protein</fullName>
    </submittedName>
</protein>